<dbReference type="EMBL" id="CP038008">
    <property type="protein sequence ID" value="QBY29845.1"/>
    <property type="molecule type" value="Genomic_DNA"/>
</dbReference>
<reference evidence="1" key="1">
    <citation type="submission" date="2019-03" db="EMBL/GenBank/DDBJ databases">
        <title>Complete genome sequence of enteropathogenic Citrobacter rodentium strain DBS100.</title>
        <authorList>
            <person name="Popov G."/>
            <person name="Fiebig A."/>
            <person name="Shideler S."/>
            <person name="Coombes B."/>
            <person name="Savchenko A."/>
        </authorList>
    </citation>
    <scope>NUCLEOTIDE SEQUENCE</scope>
    <source>
        <strain evidence="1">DBS100</strain>
    </source>
</reference>
<evidence type="ECO:0000313" key="1">
    <source>
        <dbReference type="EMBL" id="QBY29845.1"/>
    </source>
</evidence>
<dbReference type="RefSeq" id="WP_012907533.1">
    <property type="nucleotide sequence ID" value="NZ_CAJTBI010000040.1"/>
</dbReference>
<proteinExistence type="predicted"/>
<sequence>MDNFPQRGYALLRNVVKRKTLLAILIILCGGYSSSVFANKNSLSLTCNTLSHVYASYKTGFSDLGKNVEELASLSFEKRVDIFQDYFVRKEFDEYDCDGGLDEVYDGIEQSLQSATQYESEDEAKESVLYALSLPDACLAYREVYRQRISTKLAEVERLLPEMLSFIDVLMVKMRSNQTRATLNEYCHFARKTWEQDPDITREAYRDSTRIYKLSPFCEKQFAKFEDRVFNKSGPREKDKRLDGMAVTILRGMPVFDFTASGLMERRAWLALLYKGREEQMDHACHYQRLIR</sequence>
<dbReference type="AlphaFoldDB" id="A0A482PGQ5"/>
<gene>
    <name evidence="1" type="ORF">E2R62_14005</name>
</gene>
<protein>
    <submittedName>
        <fullName evidence="1">Uncharacterized protein</fullName>
    </submittedName>
</protein>
<organism evidence="1">
    <name type="scientific">Citrobacter rodentium</name>
    <dbReference type="NCBI Taxonomy" id="67825"/>
    <lineage>
        <taxon>Bacteria</taxon>
        <taxon>Pseudomonadati</taxon>
        <taxon>Pseudomonadota</taxon>
        <taxon>Gammaproteobacteria</taxon>
        <taxon>Enterobacterales</taxon>
        <taxon>Enterobacteriaceae</taxon>
        <taxon>Citrobacter</taxon>
    </lineage>
</organism>
<accession>A0A482PGQ5</accession>
<name>A0A482PGQ5_CITRO</name>